<sequence length="42" mass="5089">MLVTGTCHNREIGQNIDLKIKNIIKLFFNKNIDYWIIRVREK</sequence>
<protein>
    <submittedName>
        <fullName evidence="1">Uncharacterized protein</fullName>
    </submittedName>
</protein>
<comment type="caution">
    <text evidence="1">The sequence shown here is derived from an EMBL/GenBank/DDBJ whole genome shotgun (WGS) entry which is preliminary data.</text>
</comment>
<accession>E1LN21</accession>
<reference evidence="1 2" key="1">
    <citation type="submission" date="2010-09" db="EMBL/GenBank/DDBJ databases">
        <authorList>
            <person name="Daugherty S.C."/>
            <person name="Tallon L.J."/>
            <person name="Jones K.M."/>
            <person name="Liu X."/>
            <person name="Kilian M."/>
            <person name="Tettelin H."/>
        </authorList>
    </citation>
    <scope>NUCLEOTIDE SEQUENCE [LARGE SCALE GENOMIC DNA]</scope>
    <source>
        <strain evidence="1 2">SK564</strain>
    </source>
</reference>
<name>E1LN21_STRMT</name>
<evidence type="ECO:0000313" key="1">
    <source>
        <dbReference type="EMBL" id="EFN98332.1"/>
    </source>
</evidence>
<dbReference type="AlphaFoldDB" id="E1LN21"/>
<dbReference type="Proteomes" id="UP000004966">
    <property type="component" value="Unassembled WGS sequence"/>
</dbReference>
<dbReference type="EMBL" id="AEDU01000021">
    <property type="protein sequence ID" value="EFN98332.1"/>
    <property type="molecule type" value="Genomic_DNA"/>
</dbReference>
<evidence type="ECO:0000313" key="2">
    <source>
        <dbReference type="Proteomes" id="UP000004966"/>
    </source>
</evidence>
<proteinExistence type="predicted"/>
<organism evidence="1 2">
    <name type="scientific">Streptococcus mitis SK564</name>
    <dbReference type="NCBI Taxonomy" id="585203"/>
    <lineage>
        <taxon>Bacteria</taxon>
        <taxon>Bacillati</taxon>
        <taxon>Bacillota</taxon>
        <taxon>Bacilli</taxon>
        <taxon>Lactobacillales</taxon>
        <taxon>Streptococcaceae</taxon>
        <taxon>Streptococcus</taxon>
        <taxon>Streptococcus mitis group</taxon>
    </lineage>
</organism>
<gene>
    <name evidence="1" type="ORF">SMSK564_1290</name>
</gene>